<protein>
    <submittedName>
        <fullName evidence="4">Type IV secretion-system coupling protein DNA-binding domain protein</fullName>
    </submittedName>
</protein>
<dbReference type="CDD" id="cd01127">
    <property type="entry name" value="TrwB_TraG_TraD_VirD4"/>
    <property type="match status" value="1"/>
</dbReference>
<proteinExistence type="predicted"/>
<dbReference type="Gene3D" id="3.40.50.300">
    <property type="entry name" value="P-loop containing nucleotide triphosphate hydrolases"/>
    <property type="match status" value="2"/>
</dbReference>
<organism evidence="4 5">
    <name type="scientific">Novipirellula aureliae</name>
    <dbReference type="NCBI Taxonomy" id="2527966"/>
    <lineage>
        <taxon>Bacteria</taxon>
        <taxon>Pseudomonadati</taxon>
        <taxon>Planctomycetota</taxon>
        <taxon>Planctomycetia</taxon>
        <taxon>Pirellulales</taxon>
        <taxon>Pirellulaceae</taxon>
        <taxon>Novipirellula</taxon>
    </lineage>
</organism>
<feature type="transmembrane region" description="Helical" evidence="2">
    <location>
        <begin position="183"/>
        <end position="202"/>
    </location>
</feature>
<sequence>MASTSKLHWGIPISEYTSRENPTRYDAIPPHDDVELEIPVFHEDKLADAEFLGYYHGKFLLLPVVAVLCVLPLLFNNLVIAELTIAISLFVIVWTISRPQKRYWHYLSFPAALLFFALAYWLESPMFLLVSAIACSMWVADVFATQVVYFQTMSPTSRHQAAHVRSRWRQRFNPRVLVIQHEYYYLWFLYLTALLVIAGYWTNGYSKSGTYIGGVLLVAVLVVTCLASLTVIVAEIVSCRWFKRRWVSPLAVYRGLKKAWSQWLLYNWQMRPAVGIFRPHVGQWNHRHRLFLFMATISVAAASSIAFWTVPSWGDSFQPKSYRPSPEIKLEPYQLQMLTRLSEPEREKWEQRLLGDSANTSGNATPISDDWHYSVIGPLLLNALFAVAAGLILTFLPSLILVSRLAGRYSPQMMWMKPTRFLNATVWNDTVARLQESPNRFAKDSLFMGVNAFDNSPVLIPRSLLHDHTHIVGAAGSGKTSVALMSLMRQLIRRGDCSVVVFDLKGGDQYLFDTARRECASANQRFRWHTLQPGKSTYGFNPLLQQYLRNAGPAQKSDLLTQAMGLQHGRAYGRGFYTDNAIELTARILDMAEQSRTIGKPVEESLVEEVFNSTQNQIRSFREFVQFSKAAKLPKDLAENGAHALMVAARLADIDALNILPSAKADNPAFAESIDFAQVFRHPQTVFFHLSPGDGKEGATEIARMALFSMVNSALALRGEKRTQVYLLIDEFQLLAAPNLDIVLQLARSLGIALILANQSTADLRIPNGPDLARIVETNTRMKMHFTVSTKEELDLLLTTSGTNVEMRETHAVGSTSNGPTESLSVTSLAMPRLTANMLLAASDLENRSILRIRQGSGFAQFGGLPVIIDSPHTVEYNDFKSRESSLWPLPSIHTMPAGYREQRQSPDPPLTYADLWAKKDDAPPASDTPEDDNPDPLSGLFGDQDDD</sequence>
<dbReference type="OrthoDB" id="1802730at2"/>
<feature type="region of interest" description="Disordered" evidence="1">
    <location>
        <begin position="899"/>
        <end position="948"/>
    </location>
</feature>
<keyword evidence="2" id="KW-0812">Transmembrane</keyword>
<dbReference type="RefSeq" id="WP_146597735.1">
    <property type="nucleotide sequence ID" value="NZ_SJPY01000001.1"/>
</dbReference>
<reference evidence="4 5" key="1">
    <citation type="submission" date="2019-02" db="EMBL/GenBank/DDBJ databases">
        <title>Deep-cultivation of Planctomycetes and their phenomic and genomic characterization uncovers novel biology.</title>
        <authorList>
            <person name="Wiegand S."/>
            <person name="Jogler M."/>
            <person name="Boedeker C."/>
            <person name="Pinto D."/>
            <person name="Vollmers J."/>
            <person name="Rivas-Marin E."/>
            <person name="Kohn T."/>
            <person name="Peeters S.H."/>
            <person name="Heuer A."/>
            <person name="Rast P."/>
            <person name="Oberbeckmann S."/>
            <person name="Bunk B."/>
            <person name="Jeske O."/>
            <person name="Meyerdierks A."/>
            <person name="Storesund J.E."/>
            <person name="Kallscheuer N."/>
            <person name="Luecker S."/>
            <person name="Lage O.M."/>
            <person name="Pohl T."/>
            <person name="Merkel B.J."/>
            <person name="Hornburger P."/>
            <person name="Mueller R.-W."/>
            <person name="Bruemmer F."/>
            <person name="Labrenz M."/>
            <person name="Spormann A.M."/>
            <person name="Op Den Camp H."/>
            <person name="Overmann J."/>
            <person name="Amann R."/>
            <person name="Jetten M.S.M."/>
            <person name="Mascher T."/>
            <person name="Medema M.H."/>
            <person name="Devos D.P."/>
            <person name="Kaster A.-K."/>
            <person name="Ovreas L."/>
            <person name="Rohde M."/>
            <person name="Galperin M.Y."/>
            <person name="Jogler C."/>
        </authorList>
    </citation>
    <scope>NUCLEOTIDE SEQUENCE [LARGE SCALE GENOMIC DNA]</scope>
    <source>
        <strain evidence="4 5">Q31b</strain>
    </source>
</reference>
<gene>
    <name evidence="4" type="ORF">Q31b_00910</name>
</gene>
<keyword evidence="4" id="KW-0238">DNA-binding</keyword>
<feature type="transmembrane region" description="Helical" evidence="2">
    <location>
        <begin position="103"/>
        <end position="122"/>
    </location>
</feature>
<dbReference type="PANTHER" id="PTHR30121">
    <property type="entry name" value="UNCHARACTERIZED PROTEIN YJGR-RELATED"/>
    <property type="match status" value="1"/>
</dbReference>
<feature type="transmembrane region" description="Helical" evidence="2">
    <location>
        <begin position="55"/>
        <end position="73"/>
    </location>
</feature>
<dbReference type="AlphaFoldDB" id="A0A5C6E7V8"/>
<evidence type="ECO:0000259" key="3">
    <source>
        <dbReference type="Pfam" id="PF10412"/>
    </source>
</evidence>
<keyword evidence="2" id="KW-1133">Transmembrane helix</keyword>
<evidence type="ECO:0000313" key="5">
    <source>
        <dbReference type="Proteomes" id="UP000315471"/>
    </source>
</evidence>
<dbReference type="SUPFAM" id="SSF52540">
    <property type="entry name" value="P-loop containing nucleoside triphosphate hydrolases"/>
    <property type="match status" value="1"/>
</dbReference>
<evidence type="ECO:0000256" key="1">
    <source>
        <dbReference type="SAM" id="MobiDB-lite"/>
    </source>
</evidence>
<evidence type="ECO:0000313" key="4">
    <source>
        <dbReference type="EMBL" id="TWU44920.1"/>
    </source>
</evidence>
<dbReference type="GO" id="GO:0003677">
    <property type="term" value="F:DNA binding"/>
    <property type="evidence" value="ECO:0007669"/>
    <property type="project" value="UniProtKB-KW"/>
</dbReference>
<keyword evidence="5" id="KW-1185">Reference proteome</keyword>
<evidence type="ECO:0000256" key="2">
    <source>
        <dbReference type="SAM" id="Phobius"/>
    </source>
</evidence>
<feature type="transmembrane region" description="Helical" evidence="2">
    <location>
        <begin position="214"/>
        <end position="237"/>
    </location>
</feature>
<feature type="domain" description="Type IV secretion system coupling protein TraD DNA-binding" evidence="3">
    <location>
        <begin position="460"/>
        <end position="507"/>
    </location>
</feature>
<name>A0A5C6E7V8_9BACT</name>
<feature type="domain" description="Type IV secretion system coupling protein TraD DNA-binding" evidence="3">
    <location>
        <begin position="596"/>
        <end position="818"/>
    </location>
</feature>
<dbReference type="Proteomes" id="UP000315471">
    <property type="component" value="Unassembled WGS sequence"/>
</dbReference>
<dbReference type="InterPro" id="IPR051162">
    <property type="entry name" value="T4SS_component"/>
</dbReference>
<feature type="transmembrane region" description="Helical" evidence="2">
    <location>
        <begin position="290"/>
        <end position="310"/>
    </location>
</feature>
<feature type="transmembrane region" description="Helical" evidence="2">
    <location>
        <begin position="379"/>
        <end position="407"/>
    </location>
</feature>
<accession>A0A5C6E7V8</accession>
<dbReference type="InterPro" id="IPR019476">
    <property type="entry name" value="T4SS_TraD_DNA-bd"/>
</dbReference>
<dbReference type="PANTHER" id="PTHR30121:SF6">
    <property type="entry name" value="SLR6007 PROTEIN"/>
    <property type="match status" value="1"/>
</dbReference>
<dbReference type="EMBL" id="SJPY01000001">
    <property type="protein sequence ID" value="TWU44920.1"/>
    <property type="molecule type" value="Genomic_DNA"/>
</dbReference>
<feature type="transmembrane region" description="Helical" evidence="2">
    <location>
        <begin position="128"/>
        <end position="150"/>
    </location>
</feature>
<feature type="transmembrane region" description="Helical" evidence="2">
    <location>
        <begin position="79"/>
        <end position="96"/>
    </location>
</feature>
<dbReference type="Pfam" id="PF10412">
    <property type="entry name" value="TrwB_AAD_bind"/>
    <property type="match status" value="2"/>
</dbReference>
<dbReference type="InterPro" id="IPR027417">
    <property type="entry name" value="P-loop_NTPase"/>
</dbReference>
<comment type="caution">
    <text evidence="4">The sequence shown here is derived from an EMBL/GenBank/DDBJ whole genome shotgun (WGS) entry which is preliminary data.</text>
</comment>
<keyword evidence="2" id="KW-0472">Membrane</keyword>